<comment type="caution">
    <text evidence="2">The sequence shown here is derived from an EMBL/GenBank/DDBJ whole genome shotgun (WGS) entry which is preliminary data.</text>
</comment>
<keyword evidence="1" id="KW-1133">Transmembrane helix</keyword>
<accession>A0A2A2ZAM4</accession>
<dbReference type="AlphaFoldDB" id="A0A2A2ZAM4"/>
<feature type="transmembrane region" description="Helical" evidence="1">
    <location>
        <begin position="56"/>
        <end position="77"/>
    </location>
</feature>
<feature type="transmembrane region" description="Helical" evidence="1">
    <location>
        <begin position="83"/>
        <end position="99"/>
    </location>
</feature>
<gene>
    <name evidence="2" type="ORF">CKJ66_27500</name>
</gene>
<evidence type="ECO:0000313" key="2">
    <source>
        <dbReference type="EMBL" id="PBA23592.1"/>
    </source>
</evidence>
<proteinExistence type="predicted"/>
<dbReference type="Proteomes" id="UP000217768">
    <property type="component" value="Unassembled WGS sequence"/>
</dbReference>
<protein>
    <submittedName>
        <fullName evidence="2">Uncharacterized protein</fullName>
    </submittedName>
</protein>
<dbReference type="EMBL" id="NSFD01000059">
    <property type="protein sequence ID" value="PBA23592.1"/>
    <property type="molecule type" value="Genomic_DNA"/>
</dbReference>
<evidence type="ECO:0000256" key="1">
    <source>
        <dbReference type="SAM" id="Phobius"/>
    </source>
</evidence>
<feature type="transmembrane region" description="Helical" evidence="1">
    <location>
        <begin position="5"/>
        <end position="21"/>
    </location>
</feature>
<keyword evidence="1" id="KW-0812">Transmembrane</keyword>
<dbReference type="RefSeq" id="WP_095795303.1">
    <property type="nucleotide sequence ID" value="NZ_NSFD01000059.1"/>
</dbReference>
<keyword evidence="1" id="KW-0472">Membrane</keyword>
<sequence>MIKDVGVCAAVGAGLLVIYVVAGGPAFWFAAIAAGMVAVTYRKTRELVDQPAVTRALPWVFSVALISMVGMVISMGVRQVQPLYLLMMAVMALGWYSSMSSRGQASAQR</sequence>
<reference evidence="2 3" key="1">
    <citation type="submission" date="2017-08" db="EMBL/GenBank/DDBJ databases">
        <title>Phylogenetic analysis of Mycobacterium avium complex whole genomes.</title>
        <authorList>
            <person name="Caverly L.J."/>
            <person name="Spilker T."/>
            <person name="Lipuma J."/>
        </authorList>
    </citation>
    <scope>NUCLEOTIDE SEQUENCE [LARGE SCALE GENOMIC DNA]</scope>
    <source>
        <strain evidence="2 3">FLAC0165</strain>
    </source>
</reference>
<organism evidence="2 3">
    <name type="scientific">Mycobacterium avium</name>
    <dbReference type="NCBI Taxonomy" id="1764"/>
    <lineage>
        <taxon>Bacteria</taxon>
        <taxon>Bacillati</taxon>
        <taxon>Actinomycetota</taxon>
        <taxon>Actinomycetes</taxon>
        <taxon>Mycobacteriales</taxon>
        <taxon>Mycobacteriaceae</taxon>
        <taxon>Mycobacterium</taxon>
        <taxon>Mycobacterium avium complex (MAC)</taxon>
    </lineage>
</organism>
<evidence type="ECO:0000313" key="3">
    <source>
        <dbReference type="Proteomes" id="UP000217768"/>
    </source>
</evidence>
<name>A0A2A2ZAM4_MYCAV</name>